<dbReference type="AlphaFoldDB" id="A0AAW2XW98"/>
<reference evidence="1" key="1">
    <citation type="submission" date="2020-06" db="EMBL/GenBank/DDBJ databases">
        <authorList>
            <person name="Li T."/>
            <person name="Hu X."/>
            <person name="Zhang T."/>
            <person name="Song X."/>
            <person name="Zhang H."/>
            <person name="Dai N."/>
            <person name="Sheng W."/>
            <person name="Hou X."/>
            <person name="Wei L."/>
        </authorList>
    </citation>
    <scope>NUCLEOTIDE SEQUENCE</scope>
    <source>
        <strain evidence="1">KEN1</strain>
        <tissue evidence="1">Leaf</tissue>
    </source>
</reference>
<dbReference type="PANTHER" id="PTHR32278">
    <property type="entry name" value="F-BOX DOMAIN-CONTAINING PROTEIN"/>
    <property type="match status" value="1"/>
</dbReference>
<reference evidence="1" key="2">
    <citation type="journal article" date="2024" name="Plant">
        <title>Genomic evolution and insights into agronomic trait innovations of Sesamum species.</title>
        <authorList>
            <person name="Miao H."/>
            <person name="Wang L."/>
            <person name="Qu L."/>
            <person name="Liu H."/>
            <person name="Sun Y."/>
            <person name="Le M."/>
            <person name="Wang Q."/>
            <person name="Wei S."/>
            <person name="Zheng Y."/>
            <person name="Lin W."/>
            <person name="Duan Y."/>
            <person name="Cao H."/>
            <person name="Xiong S."/>
            <person name="Wang X."/>
            <person name="Wei L."/>
            <person name="Li C."/>
            <person name="Ma Q."/>
            <person name="Ju M."/>
            <person name="Zhao R."/>
            <person name="Li G."/>
            <person name="Mu C."/>
            <person name="Tian Q."/>
            <person name="Mei H."/>
            <person name="Zhang T."/>
            <person name="Gao T."/>
            <person name="Zhang H."/>
        </authorList>
    </citation>
    <scope>NUCLEOTIDE SEQUENCE</scope>
    <source>
        <strain evidence="1">KEN1</strain>
    </source>
</reference>
<sequence length="154" mass="17877">MERQSDVQEMEIFTRVKKCYRMISTASTPQCRFGEVANLRKVYSLEISGRFQHCELDCSSKASVKFLNDGNNEIRREVANTVYIDPLTDELEMERNLNARVPYSRIDGWLELELGEFFVAEGDNWDVEARLSETEILYRKGVIVEGIEVRPKES</sequence>
<comment type="caution">
    <text evidence="1">The sequence shown here is derived from an EMBL/GenBank/DDBJ whole genome shotgun (WGS) entry which is preliminary data.</text>
</comment>
<organism evidence="1">
    <name type="scientific">Sesamum latifolium</name>
    <dbReference type="NCBI Taxonomy" id="2727402"/>
    <lineage>
        <taxon>Eukaryota</taxon>
        <taxon>Viridiplantae</taxon>
        <taxon>Streptophyta</taxon>
        <taxon>Embryophyta</taxon>
        <taxon>Tracheophyta</taxon>
        <taxon>Spermatophyta</taxon>
        <taxon>Magnoliopsida</taxon>
        <taxon>eudicotyledons</taxon>
        <taxon>Gunneridae</taxon>
        <taxon>Pentapetalae</taxon>
        <taxon>asterids</taxon>
        <taxon>lamiids</taxon>
        <taxon>Lamiales</taxon>
        <taxon>Pedaliaceae</taxon>
        <taxon>Sesamum</taxon>
    </lineage>
</organism>
<accession>A0AAW2XW98</accession>
<dbReference type="InterPro" id="IPR025886">
    <property type="entry name" value="PP2-like"/>
</dbReference>
<dbReference type="Pfam" id="PF14299">
    <property type="entry name" value="PP2"/>
    <property type="match status" value="1"/>
</dbReference>
<proteinExistence type="predicted"/>
<gene>
    <name evidence="1" type="ORF">Slati_1041300</name>
</gene>
<dbReference type="PANTHER" id="PTHR32278:SF111">
    <property type="entry name" value="F-BOX PROTEIN PP2-B12-RELATED"/>
    <property type="match status" value="1"/>
</dbReference>
<protein>
    <submittedName>
        <fullName evidence="1">F-box protein PP2-B10</fullName>
    </submittedName>
</protein>
<name>A0AAW2XW98_9LAMI</name>
<evidence type="ECO:0000313" key="1">
    <source>
        <dbReference type="EMBL" id="KAL0457021.1"/>
    </source>
</evidence>
<dbReference type="EMBL" id="JACGWN010000003">
    <property type="protein sequence ID" value="KAL0457021.1"/>
    <property type="molecule type" value="Genomic_DNA"/>
</dbReference>